<gene>
    <name evidence="2" type="ORF">KX928_17390</name>
</gene>
<keyword evidence="1" id="KW-1133">Transmembrane helix</keyword>
<comment type="caution">
    <text evidence="2">The sequence shown here is derived from an EMBL/GenBank/DDBJ whole genome shotgun (WGS) entry which is preliminary data.</text>
</comment>
<proteinExistence type="predicted"/>
<sequence>MKPVDDSEWRGRVERKLDAISEAVVRLARVEERTATLFRDQSSNTSAVVNLTARLTALEATTQSNKTSIRVAERVFWFAATLATPIISGVAVYYLTKGS</sequence>
<keyword evidence="1" id="KW-0812">Transmembrane</keyword>
<organism evidence="2 3">
    <name type="scientific">Roseobacter insulae</name>
    <dbReference type="NCBI Taxonomy" id="2859783"/>
    <lineage>
        <taxon>Bacteria</taxon>
        <taxon>Pseudomonadati</taxon>
        <taxon>Pseudomonadota</taxon>
        <taxon>Alphaproteobacteria</taxon>
        <taxon>Rhodobacterales</taxon>
        <taxon>Roseobacteraceae</taxon>
        <taxon>Roseobacter</taxon>
    </lineage>
</organism>
<dbReference type="AlphaFoldDB" id="A0A9X1FXP7"/>
<evidence type="ECO:0000256" key="1">
    <source>
        <dbReference type="SAM" id="Phobius"/>
    </source>
</evidence>
<feature type="transmembrane region" description="Helical" evidence="1">
    <location>
        <begin position="75"/>
        <end position="96"/>
    </location>
</feature>
<dbReference type="Proteomes" id="UP001138661">
    <property type="component" value="Unassembled WGS sequence"/>
</dbReference>
<name>A0A9X1FXP7_9RHOB</name>
<dbReference type="RefSeq" id="WP_219505250.1">
    <property type="nucleotide sequence ID" value="NZ_JAHXDN010000005.1"/>
</dbReference>
<keyword evidence="3" id="KW-1185">Reference proteome</keyword>
<keyword evidence="1" id="KW-0472">Membrane</keyword>
<protein>
    <submittedName>
        <fullName evidence="2">Uncharacterized protein</fullName>
    </submittedName>
</protein>
<dbReference type="EMBL" id="JAHXDN010000005">
    <property type="protein sequence ID" value="MBW4709563.1"/>
    <property type="molecule type" value="Genomic_DNA"/>
</dbReference>
<evidence type="ECO:0000313" key="2">
    <source>
        <dbReference type="EMBL" id="MBW4709563.1"/>
    </source>
</evidence>
<evidence type="ECO:0000313" key="3">
    <source>
        <dbReference type="Proteomes" id="UP001138661"/>
    </source>
</evidence>
<reference evidence="2" key="1">
    <citation type="submission" date="2021-07" db="EMBL/GenBank/DDBJ databases">
        <title>Roseobacter insulae sp. nov., isolated from a tidal flat.</title>
        <authorList>
            <person name="Park S."/>
            <person name="Yoon J.-H."/>
        </authorList>
    </citation>
    <scope>NUCLEOTIDE SEQUENCE</scope>
    <source>
        <strain evidence="2">YSTF-M11</strain>
    </source>
</reference>
<accession>A0A9X1FXP7</accession>